<proteinExistence type="predicted"/>
<feature type="compositionally biased region" description="Basic and acidic residues" evidence="1">
    <location>
        <begin position="392"/>
        <end position="419"/>
    </location>
</feature>
<comment type="caution">
    <text evidence="3">The sequence shown here is derived from an EMBL/GenBank/DDBJ whole genome shotgun (WGS) entry which is preliminary data.</text>
</comment>
<feature type="region of interest" description="Disordered" evidence="1">
    <location>
        <begin position="377"/>
        <end position="439"/>
    </location>
</feature>
<organism evidence="3 4">
    <name type="scientific">Ophiocordyceps australis</name>
    <dbReference type="NCBI Taxonomy" id="1399860"/>
    <lineage>
        <taxon>Eukaryota</taxon>
        <taxon>Fungi</taxon>
        <taxon>Dikarya</taxon>
        <taxon>Ascomycota</taxon>
        <taxon>Pezizomycotina</taxon>
        <taxon>Sordariomycetes</taxon>
        <taxon>Hypocreomycetidae</taxon>
        <taxon>Hypocreales</taxon>
        <taxon>Ophiocordycipitaceae</taxon>
        <taxon>Ophiocordyceps</taxon>
    </lineage>
</organism>
<evidence type="ECO:0000313" key="4">
    <source>
        <dbReference type="Proteomes" id="UP000226192"/>
    </source>
</evidence>
<dbReference type="EMBL" id="NJET01000053">
    <property type="protein sequence ID" value="PHH63282.1"/>
    <property type="molecule type" value="Genomic_DNA"/>
</dbReference>
<feature type="compositionally biased region" description="Low complexity" evidence="1">
    <location>
        <begin position="1"/>
        <end position="11"/>
    </location>
</feature>
<reference evidence="3 4" key="1">
    <citation type="submission" date="2017-06" db="EMBL/GenBank/DDBJ databases">
        <title>Ant-infecting Ophiocordyceps genomes reveal a high diversity of potential behavioral manipulation genes and a possible major role for enterotoxins.</title>
        <authorList>
            <person name="De Bekker C."/>
            <person name="Evans H.C."/>
            <person name="Brachmann A."/>
            <person name="Hughes D.P."/>
        </authorList>
    </citation>
    <scope>NUCLEOTIDE SEQUENCE [LARGE SCALE GENOMIC DNA]</scope>
    <source>
        <strain evidence="3 4">Map64</strain>
    </source>
</reference>
<dbReference type="AlphaFoldDB" id="A0A2C5Y7Q5"/>
<feature type="domain" description="YAG7-like dimerisation" evidence="2">
    <location>
        <begin position="156"/>
        <end position="239"/>
    </location>
</feature>
<feature type="compositionally biased region" description="Polar residues" evidence="1">
    <location>
        <begin position="23"/>
        <end position="36"/>
    </location>
</feature>
<protein>
    <recommendedName>
        <fullName evidence="2">YAG7-like dimerisation domain-containing protein</fullName>
    </recommendedName>
</protein>
<sequence length="439" mass="47887">MAASTAQAASKPSKKKASKTIDRSGSPSISTTSAQDKTVDTSDENPYVRELQKNIRNLNKKLTHASKTDSILSQHKEKTLDQLVAEKVINADQKAQVLKKPSLQAQLALLEDQLAQHHSIHEQYRTRAAADKAEWQQTLERAKTDAVNEAKEEFKKTMYQHLLTLSQFLRLAAYRREEAKDPESDESRAIEGVLLAIYTGDDNAVASMLKLIESSDEPILSVPGEQLRTTYANVKAFTQEYKAPYYAEGVQASEPESMTEVISDPTVAHAAATELNAPELNATELNTSIASNGMGLESSTNGIPNANVSDEAANAVAESHWVGESDVAVSQEWVDIKTPRDPAETETGIEATPAAPSNTQSWADEQPDAIPMATRVLAESNDGFHQVQRNRGRTEREGGVWRGRGRGDLRSRGRGEGRGRGRGRGNGGTAPRGRRSDES</sequence>
<evidence type="ECO:0000313" key="3">
    <source>
        <dbReference type="EMBL" id="PHH63282.1"/>
    </source>
</evidence>
<dbReference type="InterPro" id="IPR058602">
    <property type="entry name" value="YAG7_dimerisation_dom"/>
</dbReference>
<dbReference type="STRING" id="1399860.A0A2C5Y7Q5"/>
<evidence type="ECO:0000256" key="1">
    <source>
        <dbReference type="SAM" id="MobiDB-lite"/>
    </source>
</evidence>
<feature type="region of interest" description="Disordered" evidence="1">
    <location>
        <begin position="1"/>
        <end position="46"/>
    </location>
</feature>
<dbReference type="Pfam" id="PF26434">
    <property type="entry name" value="YAG7_C"/>
    <property type="match status" value="1"/>
</dbReference>
<accession>A0A2C5Y7Q5</accession>
<name>A0A2C5Y7Q5_9HYPO</name>
<dbReference type="OrthoDB" id="5399559at2759"/>
<feature type="region of interest" description="Disordered" evidence="1">
    <location>
        <begin position="338"/>
        <end position="364"/>
    </location>
</feature>
<gene>
    <name evidence="3" type="ORF">CDD81_6139</name>
</gene>
<dbReference type="Proteomes" id="UP000226192">
    <property type="component" value="Unassembled WGS sequence"/>
</dbReference>
<keyword evidence="4" id="KW-1185">Reference proteome</keyword>
<evidence type="ECO:0000259" key="2">
    <source>
        <dbReference type="Pfam" id="PF26434"/>
    </source>
</evidence>